<keyword evidence="3" id="KW-1185">Reference proteome</keyword>
<proteinExistence type="predicted"/>
<dbReference type="InterPro" id="IPR029041">
    <property type="entry name" value="FAD-linked_oxidoreductase-like"/>
</dbReference>
<dbReference type="KEGG" id="tbv:H9L17_01025"/>
<reference evidence="2 3" key="1">
    <citation type="submission" date="2020-08" db="EMBL/GenBank/DDBJ databases">
        <title>Genome sequence of Thermomonas brevis KACC 16975T.</title>
        <authorList>
            <person name="Hyun D.-W."/>
            <person name="Bae J.-W."/>
        </authorList>
    </citation>
    <scope>NUCLEOTIDE SEQUENCE [LARGE SCALE GENOMIC DNA]</scope>
    <source>
        <strain evidence="2 3">KACC 16975</strain>
    </source>
</reference>
<dbReference type="Gene3D" id="1.10.10.10">
    <property type="entry name" value="Winged helix-like DNA-binding domain superfamily/Winged helix DNA-binding domain"/>
    <property type="match status" value="1"/>
</dbReference>
<keyword evidence="1" id="KW-0560">Oxidoreductase</keyword>
<accession>A0A7G9QTX3</accession>
<dbReference type="InterPro" id="IPR013324">
    <property type="entry name" value="RNA_pol_sigma_r3/r4-like"/>
</dbReference>
<dbReference type="AlphaFoldDB" id="A0A7G9QTX3"/>
<dbReference type="EMBL" id="CP060711">
    <property type="protein sequence ID" value="QNN46798.1"/>
    <property type="molecule type" value="Genomic_DNA"/>
</dbReference>
<evidence type="ECO:0000256" key="1">
    <source>
        <dbReference type="ARBA" id="ARBA00023002"/>
    </source>
</evidence>
<dbReference type="GO" id="GO:0016491">
    <property type="term" value="F:oxidoreductase activity"/>
    <property type="evidence" value="ECO:0007669"/>
    <property type="project" value="UniProtKB-KW"/>
</dbReference>
<sequence>MPEPLKGRTAEGAAYERLPAVEAWIERLEAMTSELRLELLSAHSRKHANYVPSEVLVYFLRRAWENGANADFEETFRILMGRVNQSLRSAIPNSQIADAQGIREEILGRYAELIAEDCKNRGSALDFYEMRFDLGLMRFRISALRQVGPAADDMVPLGTHGEDGEEISAEVEAAAAEFLGGSPSKLDDPAFRLVLAAAIDGLPEDQKRVIGLLLKGFQIDSKDKNAMTIARILKCNERTVRNRRDRAFETLKPILEAEFSS</sequence>
<dbReference type="InterPro" id="IPR036388">
    <property type="entry name" value="WH-like_DNA-bd_sf"/>
</dbReference>
<dbReference type="SUPFAM" id="SSF51730">
    <property type="entry name" value="FAD-linked oxidoreductase"/>
    <property type="match status" value="1"/>
</dbReference>
<evidence type="ECO:0000313" key="3">
    <source>
        <dbReference type="Proteomes" id="UP000515977"/>
    </source>
</evidence>
<organism evidence="2 3">
    <name type="scientific">Thermomonas brevis</name>
    <dbReference type="NCBI Taxonomy" id="215691"/>
    <lineage>
        <taxon>Bacteria</taxon>
        <taxon>Pseudomonadati</taxon>
        <taxon>Pseudomonadota</taxon>
        <taxon>Gammaproteobacteria</taxon>
        <taxon>Lysobacterales</taxon>
        <taxon>Lysobacteraceae</taxon>
        <taxon>Thermomonas</taxon>
    </lineage>
</organism>
<protein>
    <submittedName>
        <fullName evidence="2">Sigma-70 family RNA polymerase sigma factor</fullName>
    </submittedName>
</protein>
<dbReference type="RefSeq" id="WP_187570547.1">
    <property type="nucleotide sequence ID" value="NZ_CP060711.1"/>
</dbReference>
<dbReference type="SUPFAM" id="SSF88659">
    <property type="entry name" value="Sigma3 and sigma4 domains of RNA polymerase sigma factors"/>
    <property type="match status" value="1"/>
</dbReference>
<dbReference type="Proteomes" id="UP000515977">
    <property type="component" value="Chromosome"/>
</dbReference>
<gene>
    <name evidence="2" type="ORF">H9L17_01025</name>
</gene>
<evidence type="ECO:0000313" key="2">
    <source>
        <dbReference type="EMBL" id="QNN46798.1"/>
    </source>
</evidence>
<name>A0A7G9QTX3_9GAMM</name>